<sequence length="66" mass="7533">MSVVRMLVVVVLLFLLSWGPFLMESVLTSFGVIDELHTSPELKHMRLAFALMAYFNRSAVLDQKFS</sequence>
<gene>
    <name evidence="2" type="ORF">DSTB1V02_LOCUS4116</name>
</gene>
<evidence type="ECO:0000313" key="3">
    <source>
        <dbReference type="Proteomes" id="UP000677054"/>
    </source>
</evidence>
<keyword evidence="3" id="KW-1185">Reference proteome</keyword>
<accession>A0A7R8X5K3</accession>
<dbReference type="AlphaFoldDB" id="A0A7R8X5K3"/>
<evidence type="ECO:0000313" key="2">
    <source>
        <dbReference type="EMBL" id="CAD7244216.1"/>
    </source>
</evidence>
<dbReference type="OrthoDB" id="2132067at2759"/>
<feature type="signal peptide" evidence="1">
    <location>
        <begin position="1"/>
        <end position="23"/>
    </location>
</feature>
<dbReference type="Gene3D" id="1.20.1070.10">
    <property type="entry name" value="Rhodopsin 7-helix transmembrane proteins"/>
    <property type="match status" value="1"/>
</dbReference>
<evidence type="ECO:0000256" key="1">
    <source>
        <dbReference type="SAM" id="SignalP"/>
    </source>
</evidence>
<proteinExistence type="predicted"/>
<feature type="chain" id="PRO_5036402403" evidence="1">
    <location>
        <begin position="24"/>
        <end position="66"/>
    </location>
</feature>
<dbReference type="EMBL" id="LR900104">
    <property type="protein sequence ID" value="CAD7244216.1"/>
    <property type="molecule type" value="Genomic_DNA"/>
</dbReference>
<protein>
    <submittedName>
        <fullName evidence="2">Uncharacterized protein</fullName>
    </submittedName>
</protein>
<dbReference type="Proteomes" id="UP000677054">
    <property type="component" value="Unassembled WGS sequence"/>
</dbReference>
<dbReference type="EMBL" id="CAJPEV010000587">
    <property type="protein sequence ID" value="CAG0886698.1"/>
    <property type="molecule type" value="Genomic_DNA"/>
</dbReference>
<reference evidence="2" key="1">
    <citation type="submission" date="2020-11" db="EMBL/GenBank/DDBJ databases">
        <authorList>
            <person name="Tran Van P."/>
        </authorList>
    </citation>
    <scope>NUCLEOTIDE SEQUENCE</scope>
</reference>
<organism evidence="2">
    <name type="scientific">Darwinula stevensoni</name>
    <dbReference type="NCBI Taxonomy" id="69355"/>
    <lineage>
        <taxon>Eukaryota</taxon>
        <taxon>Metazoa</taxon>
        <taxon>Ecdysozoa</taxon>
        <taxon>Arthropoda</taxon>
        <taxon>Crustacea</taxon>
        <taxon>Oligostraca</taxon>
        <taxon>Ostracoda</taxon>
        <taxon>Podocopa</taxon>
        <taxon>Podocopida</taxon>
        <taxon>Darwinulocopina</taxon>
        <taxon>Darwinuloidea</taxon>
        <taxon>Darwinulidae</taxon>
        <taxon>Darwinula</taxon>
    </lineage>
</organism>
<name>A0A7R8X5K3_9CRUS</name>
<keyword evidence="1" id="KW-0732">Signal</keyword>